<feature type="domain" description="Aldehyde dehydrogenase" evidence="5">
    <location>
        <begin position="14"/>
        <end position="469"/>
    </location>
</feature>
<reference evidence="6 7" key="1">
    <citation type="submission" date="2021-07" db="EMBL/GenBank/DDBJ databases">
        <title>Isolation and characterization of bacteria from a gold mining with a capacity of golden bioaccumulation.</title>
        <authorList>
            <person name="Yang X.J."/>
        </authorList>
    </citation>
    <scope>NUCLEOTIDE SEQUENCE [LARGE SCALE GENOMIC DNA]</scope>
    <source>
        <strain evidence="6 7">Au29</strain>
    </source>
</reference>
<dbReference type="PANTHER" id="PTHR42804:SF1">
    <property type="entry name" value="ALDEHYDE DEHYDROGENASE-RELATED"/>
    <property type="match status" value="1"/>
</dbReference>
<proteinExistence type="inferred from homology"/>
<name>A0ABX8TI70_9CAUL</name>
<evidence type="ECO:0000256" key="3">
    <source>
        <dbReference type="ARBA" id="ARBA00024226"/>
    </source>
</evidence>
<evidence type="ECO:0000259" key="5">
    <source>
        <dbReference type="Pfam" id="PF00171"/>
    </source>
</evidence>
<dbReference type="PROSITE" id="PS00070">
    <property type="entry name" value="ALDEHYDE_DEHYDR_CYS"/>
    <property type="match status" value="1"/>
</dbReference>
<sequence>MRDINQVYIDGAFVTPHGEERFELFNPSTEAVIGTVRLGDAGDARAAVAAAKRALPAWSRTTKAERIALLRRFHAAVAARRDDLIAAIVEEYGAPKGRVDWMADMAATNFLEAAEALQSYDFDQVIGHAEVRMTPLGVVAGITPWNSNASFITAKMSMALAAGCTIVIKPSEMSAIQTQVVMEALHEVGAPKGLFNIVTGRGDVVGAEFTSNPDVAKVTFTGSTAVGKSILRAAAETMKRVTLELGGKGPQIILDDADLDAVMPAIVGSGFLNSGQACVAGTRILVPESRKAEALEKIKAAVAAVKAGDPHDPEVSVGPMVSRKQWDRVQSYLKLGQEEGATLLVGGEGRPEGQDVGWFVRPTVFSDVTNDMRIAREEIFGPVLSIITYGTEDEAVAIANDTHYGLQSYVLSSDTDRARRVAAQLEAGRVIINGAPHEPQAPFGGFKQSGIGRENGVAGLLAYLEPKAVLV</sequence>
<protein>
    <recommendedName>
        <fullName evidence="3">aldehyde dehydrogenase (NAD(+))</fullName>
        <ecNumber evidence="3">1.2.1.3</ecNumber>
    </recommendedName>
</protein>
<dbReference type="Pfam" id="PF00171">
    <property type="entry name" value="Aldedh"/>
    <property type="match status" value="1"/>
</dbReference>
<evidence type="ECO:0000256" key="1">
    <source>
        <dbReference type="ARBA" id="ARBA00009986"/>
    </source>
</evidence>
<evidence type="ECO:0000256" key="4">
    <source>
        <dbReference type="ARBA" id="ARBA00049194"/>
    </source>
</evidence>
<accession>A0ABX8TI70</accession>
<dbReference type="Proteomes" id="UP000824334">
    <property type="component" value="Chromosome"/>
</dbReference>
<keyword evidence="2" id="KW-0560">Oxidoreductase</keyword>
<dbReference type="GeneID" id="94374124"/>
<comment type="catalytic activity">
    <reaction evidence="4">
        <text>an aldehyde + NAD(+) + H2O = a carboxylate + NADH + 2 H(+)</text>
        <dbReference type="Rhea" id="RHEA:16185"/>
        <dbReference type="ChEBI" id="CHEBI:15377"/>
        <dbReference type="ChEBI" id="CHEBI:15378"/>
        <dbReference type="ChEBI" id="CHEBI:17478"/>
        <dbReference type="ChEBI" id="CHEBI:29067"/>
        <dbReference type="ChEBI" id="CHEBI:57540"/>
        <dbReference type="ChEBI" id="CHEBI:57945"/>
        <dbReference type="EC" id="1.2.1.3"/>
    </reaction>
</comment>
<evidence type="ECO:0000313" key="6">
    <source>
        <dbReference type="EMBL" id="QYC10910.1"/>
    </source>
</evidence>
<evidence type="ECO:0000256" key="2">
    <source>
        <dbReference type="ARBA" id="ARBA00023002"/>
    </source>
</evidence>
<dbReference type="CDD" id="cd07138">
    <property type="entry name" value="ALDH_CddD_SSP0762"/>
    <property type="match status" value="1"/>
</dbReference>
<dbReference type="EC" id="1.2.1.3" evidence="3"/>
<dbReference type="PANTHER" id="PTHR42804">
    <property type="entry name" value="ALDEHYDE DEHYDROGENASE"/>
    <property type="match status" value="1"/>
</dbReference>
<organism evidence="6 7">
    <name type="scientific">Brevundimonas nasdae</name>
    <dbReference type="NCBI Taxonomy" id="172043"/>
    <lineage>
        <taxon>Bacteria</taxon>
        <taxon>Pseudomonadati</taxon>
        <taxon>Pseudomonadota</taxon>
        <taxon>Alphaproteobacteria</taxon>
        <taxon>Caulobacterales</taxon>
        <taxon>Caulobacteraceae</taxon>
        <taxon>Brevundimonas</taxon>
    </lineage>
</organism>
<dbReference type="InterPro" id="IPR015590">
    <property type="entry name" value="Aldehyde_DH_dom"/>
</dbReference>
<dbReference type="RefSeq" id="WP_219353615.1">
    <property type="nucleotide sequence ID" value="NZ_CP080034.1"/>
</dbReference>
<dbReference type="InterPro" id="IPR016160">
    <property type="entry name" value="Ald_DH_CS_CYS"/>
</dbReference>
<evidence type="ECO:0000313" key="7">
    <source>
        <dbReference type="Proteomes" id="UP000824334"/>
    </source>
</evidence>
<comment type="similarity">
    <text evidence="1">Belongs to the aldehyde dehydrogenase family.</text>
</comment>
<keyword evidence="7" id="KW-1185">Reference proteome</keyword>
<dbReference type="EMBL" id="CP080034">
    <property type="protein sequence ID" value="QYC10910.1"/>
    <property type="molecule type" value="Genomic_DNA"/>
</dbReference>
<gene>
    <name evidence="6" type="ORF">KWG56_02530</name>
</gene>